<feature type="signal peptide" evidence="5">
    <location>
        <begin position="1"/>
        <end position="22"/>
    </location>
</feature>
<dbReference type="GO" id="GO:0005975">
    <property type="term" value="P:carbohydrate metabolic process"/>
    <property type="evidence" value="ECO:0007669"/>
    <property type="project" value="InterPro"/>
</dbReference>
<dbReference type="Gene3D" id="3.20.20.80">
    <property type="entry name" value="Glycosidases"/>
    <property type="match status" value="1"/>
</dbReference>
<keyword evidence="8" id="KW-1185">Reference proteome</keyword>
<evidence type="ECO:0000313" key="7">
    <source>
        <dbReference type="EMBL" id="KAJ9592485.1"/>
    </source>
</evidence>
<dbReference type="AlphaFoldDB" id="A0AAD8A5F0"/>
<dbReference type="SUPFAM" id="SSF51445">
    <property type="entry name" value="(Trans)glycosidases"/>
    <property type="match status" value="1"/>
</dbReference>
<name>A0AAD8A5F0_DIPPU</name>
<comment type="caution">
    <text evidence="7">The sequence shown here is derived from an EMBL/GenBank/DDBJ whole genome shotgun (WGS) entry which is preliminary data.</text>
</comment>
<organism evidence="7 8">
    <name type="scientific">Diploptera punctata</name>
    <name type="common">Pacific beetle cockroach</name>
    <dbReference type="NCBI Taxonomy" id="6984"/>
    <lineage>
        <taxon>Eukaryota</taxon>
        <taxon>Metazoa</taxon>
        <taxon>Ecdysozoa</taxon>
        <taxon>Arthropoda</taxon>
        <taxon>Hexapoda</taxon>
        <taxon>Insecta</taxon>
        <taxon>Pterygota</taxon>
        <taxon>Neoptera</taxon>
        <taxon>Polyneoptera</taxon>
        <taxon>Dictyoptera</taxon>
        <taxon>Blattodea</taxon>
        <taxon>Blaberoidea</taxon>
        <taxon>Blaberidae</taxon>
        <taxon>Diplopterinae</taxon>
        <taxon>Diploptera</taxon>
    </lineage>
</organism>
<dbReference type="PANTHER" id="PTHR11177:SF144">
    <property type="entry name" value="CHITINASE 5"/>
    <property type="match status" value="1"/>
</dbReference>
<keyword evidence="1 3" id="KW-0378">Hydrolase</keyword>
<protein>
    <recommendedName>
        <fullName evidence="6">GH18 domain-containing protein</fullName>
    </recommendedName>
</protein>
<dbReference type="Pfam" id="PF00704">
    <property type="entry name" value="Glyco_hydro_18"/>
    <property type="match status" value="1"/>
</dbReference>
<dbReference type="FunFam" id="3.20.20.80:FF:000144">
    <property type="entry name" value="Chitinase"/>
    <property type="match status" value="1"/>
</dbReference>
<comment type="similarity">
    <text evidence="4">Belongs to the glycosyl hydrolase 18 family.</text>
</comment>
<dbReference type="GO" id="GO:0005576">
    <property type="term" value="C:extracellular region"/>
    <property type="evidence" value="ECO:0007669"/>
    <property type="project" value="TreeGrafter"/>
</dbReference>
<proteinExistence type="inferred from homology"/>
<evidence type="ECO:0000256" key="2">
    <source>
        <dbReference type="ARBA" id="ARBA00023295"/>
    </source>
</evidence>
<dbReference type="InterPro" id="IPR029070">
    <property type="entry name" value="Chitinase_insertion_sf"/>
</dbReference>
<reference evidence="7" key="1">
    <citation type="journal article" date="2023" name="IScience">
        <title>Live-bearing cockroach genome reveals convergent evolutionary mechanisms linked to viviparity in insects and beyond.</title>
        <authorList>
            <person name="Fouks B."/>
            <person name="Harrison M.C."/>
            <person name="Mikhailova A.A."/>
            <person name="Marchal E."/>
            <person name="English S."/>
            <person name="Carruthers M."/>
            <person name="Jennings E.C."/>
            <person name="Chiamaka E.L."/>
            <person name="Frigard R.A."/>
            <person name="Pippel M."/>
            <person name="Attardo G.M."/>
            <person name="Benoit J.B."/>
            <person name="Bornberg-Bauer E."/>
            <person name="Tobe S.S."/>
        </authorList>
    </citation>
    <scope>NUCLEOTIDE SEQUENCE</scope>
    <source>
        <strain evidence="7">Stay&amp;Tobe</strain>
    </source>
</reference>
<sequence>TMKWLTSVLCVISALHTSGVRCARVGCYYDSWAARRGYTADDIPGHLCTHVMYSFIGLNNQTWALNVLDPEVDLEWNGFANFTALKNKYPGLKTLLSVGGWAEGGLNYSQLVSNETRRQAFVHSVLEVLHEYSFDGLDLDWEYPGAVERNGTSEDKGNFLSLVEELRTAFDNEGMNWELTMAVPLTEKKLRDGYHVPELCRLSDAINVMAYDMRGPWNGFADVHSPLYKRPFDTGALEKVNVEDGLQLWVDMGCAKDKLVVGVPFYRHKYLLSANTTSRDPGAPIDRNNSSGGMSYSQNNTEWVEGWDDHGKCPYAYKDRIWVGYENPRSVQLKMDFIKEKGYGGTMMWALSSDDFQGLCGEKHPLLSILHSNMHNYTILVKIVNGSELKDK</sequence>
<dbReference type="SMART" id="SM00636">
    <property type="entry name" value="Glyco_18"/>
    <property type="match status" value="1"/>
</dbReference>
<feature type="chain" id="PRO_5042056166" description="GH18 domain-containing protein" evidence="5">
    <location>
        <begin position="23"/>
        <end position="392"/>
    </location>
</feature>
<evidence type="ECO:0000313" key="8">
    <source>
        <dbReference type="Proteomes" id="UP001233999"/>
    </source>
</evidence>
<evidence type="ECO:0000256" key="4">
    <source>
        <dbReference type="RuleBase" id="RU004453"/>
    </source>
</evidence>
<dbReference type="InterPro" id="IPR050314">
    <property type="entry name" value="Glycosyl_Hydrlase_18"/>
</dbReference>
<dbReference type="GO" id="GO:0008061">
    <property type="term" value="F:chitin binding"/>
    <property type="evidence" value="ECO:0007669"/>
    <property type="project" value="InterPro"/>
</dbReference>
<keyword evidence="5" id="KW-0732">Signal</keyword>
<dbReference type="PROSITE" id="PS01095">
    <property type="entry name" value="GH18_1"/>
    <property type="match status" value="1"/>
</dbReference>
<dbReference type="InterPro" id="IPR001223">
    <property type="entry name" value="Glyco_hydro18_cat"/>
</dbReference>
<dbReference type="InterPro" id="IPR017853">
    <property type="entry name" value="GH"/>
</dbReference>
<dbReference type="SUPFAM" id="SSF54556">
    <property type="entry name" value="Chitinase insertion domain"/>
    <property type="match status" value="1"/>
</dbReference>
<reference evidence="7" key="2">
    <citation type="submission" date="2023-05" db="EMBL/GenBank/DDBJ databases">
        <authorList>
            <person name="Fouks B."/>
        </authorList>
    </citation>
    <scope>NUCLEOTIDE SEQUENCE</scope>
    <source>
        <strain evidence="7">Stay&amp;Tobe</strain>
        <tissue evidence="7">Testes</tissue>
    </source>
</reference>
<feature type="non-terminal residue" evidence="7">
    <location>
        <position position="392"/>
    </location>
</feature>
<gene>
    <name evidence="7" type="ORF">L9F63_015901</name>
</gene>
<dbReference type="PANTHER" id="PTHR11177">
    <property type="entry name" value="CHITINASE"/>
    <property type="match status" value="1"/>
</dbReference>
<evidence type="ECO:0000256" key="1">
    <source>
        <dbReference type="ARBA" id="ARBA00022801"/>
    </source>
</evidence>
<dbReference type="PROSITE" id="PS51910">
    <property type="entry name" value="GH18_2"/>
    <property type="match status" value="1"/>
</dbReference>
<evidence type="ECO:0000256" key="5">
    <source>
        <dbReference type="SAM" id="SignalP"/>
    </source>
</evidence>
<feature type="non-terminal residue" evidence="7">
    <location>
        <position position="1"/>
    </location>
</feature>
<dbReference type="InterPro" id="IPR011583">
    <property type="entry name" value="Chitinase_II/V-like_cat"/>
</dbReference>
<feature type="domain" description="GH18" evidence="6">
    <location>
        <begin position="23"/>
        <end position="377"/>
    </location>
</feature>
<dbReference type="InterPro" id="IPR001579">
    <property type="entry name" value="Glyco_hydro_18_chit_AS"/>
</dbReference>
<dbReference type="GO" id="GO:0004568">
    <property type="term" value="F:chitinase activity"/>
    <property type="evidence" value="ECO:0007669"/>
    <property type="project" value="UniProtKB-ARBA"/>
</dbReference>
<keyword evidence="2 3" id="KW-0326">Glycosidase</keyword>
<dbReference type="Proteomes" id="UP001233999">
    <property type="component" value="Unassembled WGS sequence"/>
</dbReference>
<dbReference type="GO" id="GO:0006032">
    <property type="term" value="P:chitin catabolic process"/>
    <property type="evidence" value="ECO:0007669"/>
    <property type="project" value="TreeGrafter"/>
</dbReference>
<evidence type="ECO:0000256" key="3">
    <source>
        <dbReference type="RuleBase" id="RU000489"/>
    </source>
</evidence>
<dbReference type="Gene3D" id="3.10.50.10">
    <property type="match status" value="1"/>
</dbReference>
<accession>A0AAD8A5F0</accession>
<dbReference type="EMBL" id="JASPKZ010003835">
    <property type="protein sequence ID" value="KAJ9592485.1"/>
    <property type="molecule type" value="Genomic_DNA"/>
</dbReference>
<evidence type="ECO:0000259" key="6">
    <source>
        <dbReference type="PROSITE" id="PS51910"/>
    </source>
</evidence>